<dbReference type="InterPro" id="IPR006311">
    <property type="entry name" value="TAT_signal"/>
</dbReference>
<evidence type="ECO:0000313" key="2">
    <source>
        <dbReference type="EMBL" id="OOC54176.1"/>
    </source>
</evidence>
<comment type="caution">
    <text evidence="2">The sequence shown here is derived from an EMBL/GenBank/DDBJ whole genome shotgun (WGS) entry which is preliminary data.</text>
</comment>
<accession>A0A1V3C105</accession>
<dbReference type="AlphaFoldDB" id="A0A1V3C105"/>
<proteinExistence type="predicted"/>
<dbReference type="EMBL" id="MCOK01000001">
    <property type="protein sequence ID" value="OOC54176.1"/>
    <property type="molecule type" value="Genomic_DNA"/>
</dbReference>
<protein>
    <submittedName>
        <fullName evidence="2">Uncharacterized protein</fullName>
    </submittedName>
</protein>
<name>A0A1V3C105_9ACTN</name>
<feature type="signal peptide" evidence="1">
    <location>
        <begin position="1"/>
        <end position="26"/>
    </location>
</feature>
<feature type="chain" id="PRO_5039091388" evidence="1">
    <location>
        <begin position="27"/>
        <end position="82"/>
    </location>
</feature>
<evidence type="ECO:0000313" key="3">
    <source>
        <dbReference type="Proteomes" id="UP000189004"/>
    </source>
</evidence>
<dbReference type="PROSITE" id="PS51318">
    <property type="entry name" value="TAT"/>
    <property type="match status" value="1"/>
</dbReference>
<sequence length="82" mass="8289">MTPLRRTLLLTALASGLALGAPSVAAADASFHDSFGAAGAKGATMTVVRSHAGDDGEVTYEYVTYTASMHGATVDRTTSAAK</sequence>
<reference evidence="3" key="1">
    <citation type="submission" date="2016-08" db="EMBL/GenBank/DDBJ databases">
        <authorList>
            <person name="Tokovenko B."/>
            <person name="Kalinowski J."/>
        </authorList>
    </citation>
    <scope>NUCLEOTIDE SEQUENCE [LARGE SCALE GENOMIC DNA]</scope>
    <source>
        <strain evidence="3">UTMC102</strain>
    </source>
</reference>
<dbReference type="Proteomes" id="UP000189004">
    <property type="component" value="Unassembled WGS sequence"/>
</dbReference>
<evidence type="ECO:0000256" key="1">
    <source>
        <dbReference type="SAM" id="SignalP"/>
    </source>
</evidence>
<dbReference type="STRING" id="501010.NOSIN_10455"/>
<dbReference type="RefSeq" id="WP_077690575.1">
    <property type="nucleotide sequence ID" value="NZ_MCOK01000001.1"/>
</dbReference>
<gene>
    <name evidence="2" type="ORF">NOSIN_10455</name>
</gene>
<keyword evidence="3" id="KW-1185">Reference proteome</keyword>
<dbReference type="OrthoDB" id="3431244at2"/>
<keyword evidence="1" id="KW-0732">Signal</keyword>
<organism evidence="2 3">
    <name type="scientific">Nocardiopsis sinuspersici</name>
    <dbReference type="NCBI Taxonomy" id="501010"/>
    <lineage>
        <taxon>Bacteria</taxon>
        <taxon>Bacillati</taxon>
        <taxon>Actinomycetota</taxon>
        <taxon>Actinomycetes</taxon>
        <taxon>Streptosporangiales</taxon>
        <taxon>Nocardiopsidaceae</taxon>
        <taxon>Nocardiopsis</taxon>
    </lineage>
</organism>